<dbReference type="EMBL" id="FNYD01000002">
    <property type="protein sequence ID" value="SEI78999.1"/>
    <property type="molecule type" value="Genomic_DNA"/>
</dbReference>
<protein>
    <submittedName>
        <fullName evidence="2">Uncharacterized protein</fullName>
    </submittedName>
</protein>
<name>A0A1H6TG10_9RHOB</name>
<organism evidence="2 3">
    <name type="scientific">Cribrihabitans marinus</name>
    <dbReference type="NCBI Taxonomy" id="1227549"/>
    <lineage>
        <taxon>Bacteria</taxon>
        <taxon>Pseudomonadati</taxon>
        <taxon>Pseudomonadota</taxon>
        <taxon>Alphaproteobacteria</taxon>
        <taxon>Rhodobacterales</taxon>
        <taxon>Paracoccaceae</taxon>
        <taxon>Cribrihabitans</taxon>
    </lineage>
</organism>
<feature type="transmembrane region" description="Helical" evidence="1">
    <location>
        <begin position="20"/>
        <end position="41"/>
    </location>
</feature>
<dbReference type="RefSeq" id="WP_092362854.1">
    <property type="nucleotide sequence ID" value="NZ_BMGV01000002.1"/>
</dbReference>
<accession>A0A1H6TG10</accession>
<proteinExistence type="predicted"/>
<keyword evidence="1" id="KW-1133">Transmembrane helix</keyword>
<gene>
    <name evidence="2" type="ORF">SAMN05444007_102358</name>
</gene>
<dbReference type="AlphaFoldDB" id="A0A1H6TG10"/>
<dbReference type="STRING" id="1227549.SAMN05444007_102358"/>
<evidence type="ECO:0000313" key="2">
    <source>
        <dbReference type="EMBL" id="SEI78999.1"/>
    </source>
</evidence>
<dbReference type="Proteomes" id="UP000199379">
    <property type="component" value="Unassembled WGS sequence"/>
</dbReference>
<evidence type="ECO:0000313" key="3">
    <source>
        <dbReference type="Proteomes" id="UP000199379"/>
    </source>
</evidence>
<keyword evidence="3" id="KW-1185">Reference proteome</keyword>
<sequence length="62" mass="6225">MSASDNDIDKQVKRHRPSLLAIIVAVLAVGAIGFGVFGFGADPGVDEAGSSEPLPAADSATD</sequence>
<reference evidence="2 3" key="1">
    <citation type="submission" date="2016-10" db="EMBL/GenBank/DDBJ databases">
        <authorList>
            <person name="de Groot N.N."/>
        </authorList>
    </citation>
    <scope>NUCLEOTIDE SEQUENCE [LARGE SCALE GENOMIC DNA]</scope>
    <source>
        <strain evidence="2 3">DSM 29340</strain>
    </source>
</reference>
<keyword evidence="1" id="KW-0812">Transmembrane</keyword>
<evidence type="ECO:0000256" key="1">
    <source>
        <dbReference type="SAM" id="Phobius"/>
    </source>
</evidence>
<keyword evidence="1" id="KW-0472">Membrane</keyword>